<dbReference type="GO" id="GO:0046983">
    <property type="term" value="F:protein dimerization activity"/>
    <property type="evidence" value="ECO:0007669"/>
    <property type="project" value="InterPro"/>
</dbReference>
<comment type="caution">
    <text evidence="6">The sequence shown here is derived from an EMBL/GenBank/DDBJ whole genome shotgun (WGS) entry which is preliminary data.</text>
</comment>
<dbReference type="InterPro" id="IPR008979">
    <property type="entry name" value="Galactose-bd-like_sf"/>
</dbReference>
<feature type="transmembrane region" description="Helical" evidence="4">
    <location>
        <begin position="439"/>
        <end position="460"/>
    </location>
</feature>
<dbReference type="Gene3D" id="1.20.5.1930">
    <property type="match status" value="1"/>
</dbReference>
<keyword evidence="1 6" id="KW-0808">Transferase</keyword>
<evidence type="ECO:0000256" key="3">
    <source>
        <dbReference type="ARBA" id="ARBA00023012"/>
    </source>
</evidence>
<dbReference type="Gene3D" id="2.60.120.260">
    <property type="entry name" value="Galactose-binding domain-like"/>
    <property type="match status" value="2"/>
</dbReference>
<proteinExistence type="predicted"/>
<dbReference type="PANTHER" id="PTHR24421">
    <property type="entry name" value="NITRATE/NITRITE SENSOR PROTEIN NARX-RELATED"/>
    <property type="match status" value="1"/>
</dbReference>
<accession>A0A5C6E8Q0</accession>
<reference evidence="6 7" key="1">
    <citation type="submission" date="2019-02" db="EMBL/GenBank/DDBJ databases">
        <title>Deep-cultivation of Planctomycetes and their phenomic and genomic characterization uncovers novel biology.</title>
        <authorList>
            <person name="Wiegand S."/>
            <person name="Jogler M."/>
            <person name="Boedeker C."/>
            <person name="Pinto D."/>
            <person name="Vollmers J."/>
            <person name="Rivas-Marin E."/>
            <person name="Kohn T."/>
            <person name="Peeters S.H."/>
            <person name="Heuer A."/>
            <person name="Rast P."/>
            <person name="Oberbeckmann S."/>
            <person name="Bunk B."/>
            <person name="Jeske O."/>
            <person name="Meyerdierks A."/>
            <person name="Storesund J.E."/>
            <person name="Kallscheuer N."/>
            <person name="Luecker S."/>
            <person name="Lage O.M."/>
            <person name="Pohl T."/>
            <person name="Merkel B.J."/>
            <person name="Hornburger P."/>
            <person name="Mueller R.-W."/>
            <person name="Bruemmer F."/>
            <person name="Labrenz M."/>
            <person name="Spormann A.M."/>
            <person name="Op Den Camp H."/>
            <person name="Overmann J."/>
            <person name="Amann R."/>
            <person name="Jetten M.S.M."/>
            <person name="Mascher T."/>
            <person name="Medema M.H."/>
            <person name="Devos D.P."/>
            <person name="Kaster A.-K."/>
            <person name="Ovreas L."/>
            <person name="Rohde M."/>
            <person name="Galperin M.Y."/>
            <person name="Jogler C."/>
        </authorList>
    </citation>
    <scope>NUCLEOTIDE SEQUENCE [LARGE SCALE GENOMIC DNA]</scope>
    <source>
        <strain evidence="6 7">Q31b</strain>
    </source>
</reference>
<dbReference type="EMBL" id="SJPY01000002">
    <property type="protein sequence ID" value="TWU44307.1"/>
    <property type="molecule type" value="Genomic_DNA"/>
</dbReference>
<dbReference type="EC" id="2.7.13.3" evidence="6"/>
<evidence type="ECO:0000313" key="7">
    <source>
        <dbReference type="Proteomes" id="UP000315471"/>
    </source>
</evidence>
<dbReference type="SUPFAM" id="SSF55874">
    <property type="entry name" value="ATPase domain of HSP90 chaperone/DNA topoisomerase II/histidine kinase"/>
    <property type="match status" value="1"/>
</dbReference>
<keyword evidence="3" id="KW-0902">Two-component regulatory system</keyword>
<evidence type="ECO:0000256" key="2">
    <source>
        <dbReference type="ARBA" id="ARBA00022777"/>
    </source>
</evidence>
<feature type="domain" description="Signal transduction histidine kinase subgroup 3 dimerisation and phosphoacceptor" evidence="5">
    <location>
        <begin position="469"/>
        <end position="523"/>
    </location>
</feature>
<dbReference type="GO" id="GO:0016020">
    <property type="term" value="C:membrane"/>
    <property type="evidence" value="ECO:0007669"/>
    <property type="project" value="InterPro"/>
</dbReference>
<dbReference type="InterPro" id="IPR011712">
    <property type="entry name" value="Sig_transdc_His_kin_sub3_dim/P"/>
</dbReference>
<evidence type="ECO:0000259" key="5">
    <source>
        <dbReference type="Pfam" id="PF07730"/>
    </source>
</evidence>
<dbReference type="InterPro" id="IPR050482">
    <property type="entry name" value="Sensor_HK_TwoCompSys"/>
</dbReference>
<name>A0A5C6E8Q0_9BACT</name>
<keyword evidence="4" id="KW-0812">Transmembrane</keyword>
<organism evidence="6 7">
    <name type="scientific">Novipirellula aureliae</name>
    <dbReference type="NCBI Taxonomy" id="2527966"/>
    <lineage>
        <taxon>Bacteria</taxon>
        <taxon>Pseudomonadati</taxon>
        <taxon>Planctomycetota</taxon>
        <taxon>Planctomycetia</taxon>
        <taxon>Pirellulales</taxon>
        <taxon>Pirellulaceae</taxon>
        <taxon>Novipirellula</taxon>
    </lineage>
</organism>
<dbReference type="InterPro" id="IPR036890">
    <property type="entry name" value="HATPase_C_sf"/>
</dbReference>
<evidence type="ECO:0000313" key="6">
    <source>
        <dbReference type="EMBL" id="TWU44307.1"/>
    </source>
</evidence>
<dbReference type="SUPFAM" id="SSF49785">
    <property type="entry name" value="Galactose-binding domain-like"/>
    <property type="match status" value="2"/>
</dbReference>
<dbReference type="AlphaFoldDB" id="A0A5C6E8Q0"/>
<dbReference type="OrthoDB" id="9797605at2"/>
<keyword evidence="4" id="KW-1133">Transmembrane helix</keyword>
<keyword evidence="2" id="KW-0418">Kinase</keyword>
<gene>
    <name evidence="6" type="primary">narX</name>
    <name evidence="6" type="ORF">Q31b_18430</name>
</gene>
<keyword evidence="7" id="KW-1185">Reference proteome</keyword>
<evidence type="ECO:0000256" key="1">
    <source>
        <dbReference type="ARBA" id="ARBA00022679"/>
    </source>
</evidence>
<keyword evidence="4" id="KW-0472">Membrane</keyword>
<evidence type="ECO:0000256" key="4">
    <source>
        <dbReference type="SAM" id="Phobius"/>
    </source>
</evidence>
<dbReference type="RefSeq" id="WP_146599280.1">
    <property type="nucleotide sequence ID" value="NZ_SJPY01000002.1"/>
</dbReference>
<dbReference type="Gene3D" id="3.30.565.10">
    <property type="entry name" value="Histidine kinase-like ATPase, C-terminal domain"/>
    <property type="match status" value="1"/>
</dbReference>
<dbReference type="CDD" id="cd16917">
    <property type="entry name" value="HATPase_UhpB-NarQ-NarX-like"/>
    <property type="match status" value="1"/>
</dbReference>
<dbReference type="GO" id="GO:0000155">
    <property type="term" value="F:phosphorelay sensor kinase activity"/>
    <property type="evidence" value="ECO:0007669"/>
    <property type="project" value="InterPro"/>
</dbReference>
<dbReference type="Pfam" id="PF07730">
    <property type="entry name" value="HisKA_3"/>
    <property type="match status" value="1"/>
</dbReference>
<dbReference type="Proteomes" id="UP000315471">
    <property type="component" value="Unassembled WGS sequence"/>
</dbReference>
<protein>
    <submittedName>
        <fullName evidence="6">Nitrate/nitrite sensor protein NarX</fullName>
        <ecNumber evidence="6">2.7.13.3</ecNumber>
    </submittedName>
</protein>
<sequence length="665" mass="73623">MIAVAAIAIIAIAFAIGGVSRDGESASSNLGQQSVSSLERRLTTIDGNLHSLAKPSMRTGVGAVGYRSLPQSDQNQAQWIKIELAEEVVIDQIVLVPAIWRDSNGGFRADGFPLEFIVRVGSDNDEEAEGTIVASYSANDSLLPRVAPVVVSFPAIVARWVRVEASVLSTRGWDGKHILQMAEIFVFSGQQNVALHQRVYVSSCDPDSLGTPRHKNYLVDGFVPYLMDASDGEQSLAFVGKAGSGESPTITIDLESTRRLNGIRLHAIDLSDTVPQAKPEDFGIPRRMIVEGANRADFSDAKPLMEYRVESAFDAGPIIMRRFPDVKCRYVRFVATEPYDISSAASPQETAIGFAEIEILCDGWNLAMGKTSSANFLPMSRLRSLTTLTDGYNLYGRILPIRQWFGELARRHDLETERPRIAAELKQRYQLQKANLNRLRWMVGLLVFVVACTIGVERVMRRRALIKTREQIAADLHDELGANLHAIGLLGDLAQTATESPERLKEMLIRIRELTQRSGAAARYCTNMLESEGLFGDLVDDMQRTSARFLADMDHQLTFEGEDLLRRLKPPIRVGLLLFYKECLTNILRHAHATRVSTCLKTDSNELRLMVTDNGCGLSESQPEQIPKSLRRRAHLLGAKVSAIESADSGTTVTLHLRLNRITVI</sequence>